<protein>
    <submittedName>
        <fullName evidence="4">GNAT family N-acetyltransferase</fullName>
        <ecNumber evidence="4">2.3.1.-</ecNumber>
    </submittedName>
</protein>
<evidence type="ECO:0000256" key="2">
    <source>
        <dbReference type="ARBA" id="ARBA00023315"/>
    </source>
</evidence>
<feature type="domain" description="N-acetyltransferase" evidence="3">
    <location>
        <begin position="139"/>
        <end position="278"/>
    </location>
</feature>
<dbReference type="InterPro" id="IPR016794">
    <property type="entry name" value="UCP21603_acetyltransf"/>
</dbReference>
<dbReference type="EMBL" id="JBHSAY010000005">
    <property type="protein sequence ID" value="MFC4130927.1"/>
    <property type="molecule type" value="Genomic_DNA"/>
</dbReference>
<proteinExistence type="predicted"/>
<dbReference type="PANTHER" id="PTHR43877">
    <property type="entry name" value="AMINOALKYLPHOSPHONATE N-ACETYLTRANSFERASE-RELATED-RELATED"/>
    <property type="match status" value="1"/>
</dbReference>
<dbReference type="Proteomes" id="UP001595816">
    <property type="component" value="Unassembled WGS sequence"/>
</dbReference>
<evidence type="ECO:0000256" key="1">
    <source>
        <dbReference type="ARBA" id="ARBA00022679"/>
    </source>
</evidence>
<dbReference type="Pfam" id="PF00583">
    <property type="entry name" value="Acetyltransf_1"/>
    <property type="match status" value="1"/>
</dbReference>
<dbReference type="PROSITE" id="PS51186">
    <property type="entry name" value="GNAT"/>
    <property type="match status" value="1"/>
</dbReference>
<dbReference type="PIRSF" id="PIRSF021603">
    <property type="entry name" value="UCP21603_acetyltransf"/>
    <property type="match status" value="1"/>
</dbReference>
<accession>A0ABV8LJ02</accession>
<dbReference type="CDD" id="cd04301">
    <property type="entry name" value="NAT_SF"/>
    <property type="match status" value="1"/>
</dbReference>
<dbReference type="InterPro" id="IPR025289">
    <property type="entry name" value="DUF4081"/>
</dbReference>
<dbReference type="InterPro" id="IPR050832">
    <property type="entry name" value="Bact_Acetyltransf"/>
</dbReference>
<dbReference type="SUPFAM" id="SSF55729">
    <property type="entry name" value="Acyl-CoA N-acyltransferases (Nat)"/>
    <property type="match status" value="1"/>
</dbReference>
<evidence type="ECO:0000259" key="3">
    <source>
        <dbReference type="PROSITE" id="PS51186"/>
    </source>
</evidence>
<sequence>MLTKSAVRQLGEAERPEIERLLTTDPYVTAQVWERIAARGLGWWRSDGRIYGYGPQGRLESICWLGTQLTPVAATGDAIVAFADVLGRLGRTCTSIVGQRDQVIDLWDRLTPRWGRARDVRAVQPLLVASRPAPVPADPGVRLMQPDEIDVLFPAAVAMYTEEVGVSPLDGGRGYRHRVAELVKSGRAYAKVVDGRVVFKADLAVITPHTAQVQGVWVDPQWRGQGIATAGMAAVVDDALRRVAPTVSLYVNDYNVPARRAYQTCGFQQVAELATVLF</sequence>
<keyword evidence="2 4" id="KW-0012">Acyltransferase</keyword>
<organism evidence="4 5">
    <name type="scientific">Hamadaea flava</name>
    <dbReference type="NCBI Taxonomy" id="1742688"/>
    <lineage>
        <taxon>Bacteria</taxon>
        <taxon>Bacillati</taxon>
        <taxon>Actinomycetota</taxon>
        <taxon>Actinomycetes</taxon>
        <taxon>Micromonosporales</taxon>
        <taxon>Micromonosporaceae</taxon>
        <taxon>Hamadaea</taxon>
    </lineage>
</organism>
<keyword evidence="5" id="KW-1185">Reference proteome</keyword>
<keyword evidence="1 4" id="KW-0808">Transferase</keyword>
<reference evidence="5" key="1">
    <citation type="journal article" date="2019" name="Int. J. Syst. Evol. Microbiol.">
        <title>The Global Catalogue of Microorganisms (GCM) 10K type strain sequencing project: providing services to taxonomists for standard genome sequencing and annotation.</title>
        <authorList>
            <consortium name="The Broad Institute Genomics Platform"/>
            <consortium name="The Broad Institute Genome Sequencing Center for Infectious Disease"/>
            <person name="Wu L."/>
            <person name="Ma J."/>
        </authorList>
    </citation>
    <scope>NUCLEOTIDE SEQUENCE [LARGE SCALE GENOMIC DNA]</scope>
    <source>
        <strain evidence="5">CGMCC 4.7289</strain>
    </source>
</reference>
<dbReference type="InterPro" id="IPR016181">
    <property type="entry name" value="Acyl_CoA_acyltransferase"/>
</dbReference>
<dbReference type="Gene3D" id="3.40.630.30">
    <property type="match status" value="1"/>
</dbReference>
<comment type="caution">
    <text evidence="4">The sequence shown here is derived from an EMBL/GenBank/DDBJ whole genome shotgun (WGS) entry which is preliminary data.</text>
</comment>
<name>A0ABV8LJ02_9ACTN</name>
<dbReference type="RefSeq" id="WP_253756928.1">
    <property type="nucleotide sequence ID" value="NZ_JAMZDZ010000001.1"/>
</dbReference>
<dbReference type="Pfam" id="PF13312">
    <property type="entry name" value="DUF4081"/>
    <property type="match status" value="1"/>
</dbReference>
<dbReference type="GO" id="GO:0016746">
    <property type="term" value="F:acyltransferase activity"/>
    <property type="evidence" value="ECO:0007669"/>
    <property type="project" value="UniProtKB-KW"/>
</dbReference>
<evidence type="ECO:0000313" key="5">
    <source>
        <dbReference type="Proteomes" id="UP001595816"/>
    </source>
</evidence>
<dbReference type="InterPro" id="IPR000182">
    <property type="entry name" value="GNAT_dom"/>
</dbReference>
<dbReference type="EC" id="2.3.1.-" evidence="4"/>
<evidence type="ECO:0000313" key="4">
    <source>
        <dbReference type="EMBL" id="MFC4130927.1"/>
    </source>
</evidence>
<gene>
    <name evidence="4" type="ORF">ACFOZ4_09970</name>
</gene>